<evidence type="ECO:0000313" key="2">
    <source>
        <dbReference type="EMBL" id="MDT0263648.1"/>
    </source>
</evidence>
<comment type="caution">
    <text evidence="2">The sequence shown here is derived from an EMBL/GenBank/DDBJ whole genome shotgun (WGS) entry which is preliminary data.</text>
</comment>
<proteinExistence type="predicted"/>
<protein>
    <submittedName>
        <fullName evidence="2">Helix-turn-helix transcriptional regulator</fullName>
    </submittedName>
</protein>
<gene>
    <name evidence="2" type="ORF">RM423_19915</name>
</gene>
<dbReference type="InterPro" id="IPR001387">
    <property type="entry name" value="Cro/C1-type_HTH"/>
</dbReference>
<evidence type="ECO:0000313" key="3">
    <source>
        <dbReference type="Proteomes" id="UP001183176"/>
    </source>
</evidence>
<dbReference type="EMBL" id="JAVREH010000046">
    <property type="protein sequence ID" value="MDT0263648.1"/>
    <property type="molecule type" value="Genomic_DNA"/>
</dbReference>
<dbReference type="SUPFAM" id="SSF47413">
    <property type="entry name" value="lambda repressor-like DNA-binding domains"/>
    <property type="match status" value="1"/>
</dbReference>
<feature type="domain" description="HTH cro/C1-type" evidence="1">
    <location>
        <begin position="30"/>
        <end position="81"/>
    </location>
</feature>
<dbReference type="Gene3D" id="1.10.260.40">
    <property type="entry name" value="lambda repressor-like DNA-binding domains"/>
    <property type="match status" value="1"/>
</dbReference>
<accession>A0ABU2JHC9</accession>
<dbReference type="Proteomes" id="UP001183176">
    <property type="component" value="Unassembled WGS sequence"/>
</dbReference>
<dbReference type="Gene3D" id="3.30.450.180">
    <property type="match status" value="1"/>
</dbReference>
<dbReference type="PROSITE" id="PS50943">
    <property type="entry name" value="HTH_CROC1"/>
    <property type="match status" value="1"/>
</dbReference>
<dbReference type="InterPro" id="IPR010982">
    <property type="entry name" value="Lambda_DNA-bd_dom_sf"/>
</dbReference>
<evidence type="ECO:0000259" key="1">
    <source>
        <dbReference type="PROSITE" id="PS50943"/>
    </source>
</evidence>
<dbReference type="Pfam" id="PF13560">
    <property type="entry name" value="HTH_31"/>
    <property type="match status" value="1"/>
</dbReference>
<reference evidence="3" key="1">
    <citation type="submission" date="2023-07" db="EMBL/GenBank/DDBJ databases">
        <title>30 novel species of actinomycetes from the DSMZ collection.</title>
        <authorList>
            <person name="Nouioui I."/>
        </authorList>
    </citation>
    <scope>NUCLEOTIDE SEQUENCE [LARGE SCALE GENOMIC DNA]</scope>
    <source>
        <strain evidence="3">DSM 44399</strain>
    </source>
</reference>
<name>A0ABU2JHC9_9ACTN</name>
<keyword evidence="3" id="KW-1185">Reference proteome</keyword>
<dbReference type="PANTHER" id="PTHR35010:SF2">
    <property type="entry name" value="BLL4672 PROTEIN"/>
    <property type="match status" value="1"/>
</dbReference>
<organism evidence="2 3">
    <name type="scientific">Jatrophihabitans lederbergiae</name>
    <dbReference type="NCBI Taxonomy" id="3075547"/>
    <lineage>
        <taxon>Bacteria</taxon>
        <taxon>Bacillati</taxon>
        <taxon>Actinomycetota</taxon>
        <taxon>Actinomycetes</taxon>
        <taxon>Jatrophihabitantales</taxon>
        <taxon>Jatrophihabitantaceae</taxon>
        <taxon>Jatrophihabitans</taxon>
    </lineage>
</organism>
<dbReference type="InterPro" id="IPR041413">
    <property type="entry name" value="MLTR_LBD"/>
</dbReference>
<dbReference type="RefSeq" id="WP_311424793.1">
    <property type="nucleotide sequence ID" value="NZ_JAVREH010000046.1"/>
</dbReference>
<dbReference type="Pfam" id="PF17765">
    <property type="entry name" value="MLTR_LBD"/>
    <property type="match status" value="1"/>
</dbReference>
<dbReference type="SMART" id="SM00530">
    <property type="entry name" value="HTH_XRE"/>
    <property type="match status" value="1"/>
</dbReference>
<dbReference type="PANTHER" id="PTHR35010">
    <property type="entry name" value="BLL4672 PROTEIN-RELATED"/>
    <property type="match status" value="1"/>
</dbReference>
<sequence>MDLIELGGFLKSRRDRLNPRDLGLHDGPRRRVAGLRRDEVANLAGASVDYYAQLEQGRGAQPSEQMLAALARALHLTLDERNHLYYLAGRPQPSAGSPNAHVHPGMLDLLDRLTSTPAQIISDLSVTLVQNRLAAALLGRPKHSTGLRASFLYQWFTDPDARTLYHPDEHQHQSQVFVADLRAVTVRRGSDPVAAELTRRLLAHSDEFSDLWARQDVAVRRSDRKRLLHPTIGEVELNCLNLLSEDGTQRLLWFTPPAGTQAVENLELLNVIGALSVQPDH</sequence>